<gene>
    <name evidence="2" type="ORF">SAMN05661109_01486</name>
</gene>
<evidence type="ECO:0000313" key="2">
    <source>
        <dbReference type="EMBL" id="SER98655.1"/>
    </source>
</evidence>
<reference evidence="3" key="1">
    <citation type="submission" date="2016-10" db="EMBL/GenBank/DDBJ databases">
        <authorList>
            <person name="Varghese N."/>
            <person name="Submissions S."/>
        </authorList>
    </citation>
    <scope>NUCLEOTIDE SEQUENCE [LARGE SCALE GENOMIC DNA]</scope>
    <source>
        <strain evidence="3">DSM 20524</strain>
    </source>
</reference>
<accession>A0A1H9TNB6</accession>
<protein>
    <submittedName>
        <fullName evidence="2">Uncharacterized protein</fullName>
    </submittedName>
</protein>
<proteinExistence type="predicted"/>
<dbReference type="EMBL" id="FOGQ01000006">
    <property type="protein sequence ID" value="SER98655.1"/>
    <property type="molecule type" value="Genomic_DNA"/>
</dbReference>
<evidence type="ECO:0000256" key="1">
    <source>
        <dbReference type="SAM" id="MobiDB-lite"/>
    </source>
</evidence>
<feature type="compositionally biased region" description="Basic residues" evidence="1">
    <location>
        <begin position="1"/>
        <end position="10"/>
    </location>
</feature>
<dbReference type="STRING" id="1121357.SAMN05661109_01486"/>
<keyword evidence="3" id="KW-1185">Reference proteome</keyword>
<dbReference type="AlphaFoldDB" id="A0A1H9TNB6"/>
<dbReference type="Proteomes" id="UP000198929">
    <property type="component" value="Unassembled WGS sequence"/>
</dbReference>
<evidence type="ECO:0000313" key="3">
    <source>
        <dbReference type="Proteomes" id="UP000198929"/>
    </source>
</evidence>
<organism evidence="2 3">
    <name type="scientific">Corynebacterium cystitidis DSM 20524</name>
    <dbReference type="NCBI Taxonomy" id="1121357"/>
    <lineage>
        <taxon>Bacteria</taxon>
        <taxon>Bacillati</taxon>
        <taxon>Actinomycetota</taxon>
        <taxon>Actinomycetes</taxon>
        <taxon>Mycobacteriales</taxon>
        <taxon>Corynebacteriaceae</taxon>
        <taxon>Corynebacterium</taxon>
    </lineage>
</organism>
<dbReference type="RefSeq" id="WP_092258443.1">
    <property type="nucleotide sequence ID" value="NZ_CP047199.1"/>
</dbReference>
<sequence>MSKKSKRRGTRPNDKGQNSSGAVLKALREQETEYPALSFRHVQKGWGFEELSDGQRLAFLTKWQERCKISWKELSQHKKHGLGSELLPRHVIKPMIPRQFTDVEKFRVYRHEGNHALAGWRGANIFYVIWIEATFNELYDH</sequence>
<feature type="region of interest" description="Disordered" evidence="1">
    <location>
        <begin position="1"/>
        <end position="25"/>
    </location>
</feature>
<name>A0A1H9TNB6_9CORY</name>